<accession>A0A9P9WEW8</accession>
<dbReference type="Proteomes" id="UP000829685">
    <property type="component" value="Unassembled WGS sequence"/>
</dbReference>
<name>A0A9P9WEW8_9PEZI</name>
<reference evidence="3" key="1">
    <citation type="submission" date="2021-03" db="EMBL/GenBank/DDBJ databases">
        <title>Revisited historic fungal species revealed as producer of novel bioactive compounds through whole genome sequencing and comparative genomics.</title>
        <authorList>
            <person name="Vignolle G.A."/>
            <person name="Hochenegger N."/>
            <person name="Mach R.L."/>
            <person name="Mach-Aigner A.R."/>
            <person name="Javad Rahimi M."/>
            <person name="Salim K.A."/>
            <person name="Chan C.M."/>
            <person name="Lim L.B.L."/>
            <person name="Cai F."/>
            <person name="Druzhinina I.S."/>
            <person name="U'Ren J.M."/>
            <person name="Derntl C."/>
        </authorList>
    </citation>
    <scope>NUCLEOTIDE SEQUENCE</scope>
    <source>
        <strain evidence="3">TUCIM 5799</strain>
    </source>
</reference>
<feature type="signal peptide" evidence="1">
    <location>
        <begin position="1"/>
        <end position="17"/>
    </location>
</feature>
<keyword evidence="4" id="KW-1185">Reference proteome</keyword>
<sequence>MLSFIVLLLIATVLVVGSDERHEDKALEVFQAANPPRKTFDDVVCRQTIVQHVFENSYGAPFAGTYTPPHYCDFTTVVLNLSATSQGRQHDRLALLYFNDVEIWRTSTPTPTQSGIHWSYVKDITIFRSLLDREQKVIFDLPNAIDGNLYTGAFNVTIEALYFNDEYQSGFTPAEEIFAISNLTSAQNTPSVFNLPGDSGVANLTLPRNIKNAVVSIMASGNGAEEFWFANVPSEYTDTFSTSPLGPLSGHSPFREVQLLIDGQLAGISWPFPIIFTTGIDPGAWRPIVGLNAYDLPSFEVDVTPWLSLLCDGQAHSFQLQVVGYDSLTQDNIGTVGDNWWVSASLFVWLDHAVNETEAGPINKVHSGPTFDFEAFIGTEISSNGSVSNTSFSFSLAAERSLSITSTRATTNGTRVVSWHQHLSYISIQNLTNSALNQTTSAVTSGSHYSDVSDVVSRYVYPLTLYSSYDVSPEGPVIHPGSVLCMVDRSAIDDGVNLLQFYSGVEVGTKSLVGRQNITSKYYWNDTIVEGTGSNNKCNGETWFTYSGAPAFAAGVKEYSRYLRESDDAIVADQQAWTTIVVPNTIPIWDVEG</sequence>
<dbReference type="Pfam" id="PF12222">
    <property type="entry name" value="PNGaseA"/>
    <property type="match status" value="1"/>
</dbReference>
<keyword evidence="1" id="KW-0732">Signal</keyword>
<feature type="domain" description="Peptide N-acetyl-beta-D-glucosaminyl asparaginase amidase A N-terminal" evidence="2">
    <location>
        <begin position="38"/>
        <end position="359"/>
    </location>
</feature>
<evidence type="ECO:0000259" key="2">
    <source>
        <dbReference type="Pfam" id="PF12222"/>
    </source>
</evidence>
<dbReference type="InterPro" id="IPR056948">
    <property type="entry name" value="PNGaseA_N"/>
</dbReference>
<organism evidence="3 4">
    <name type="scientific">Neoarthrinium moseri</name>
    <dbReference type="NCBI Taxonomy" id="1658444"/>
    <lineage>
        <taxon>Eukaryota</taxon>
        <taxon>Fungi</taxon>
        <taxon>Dikarya</taxon>
        <taxon>Ascomycota</taxon>
        <taxon>Pezizomycotina</taxon>
        <taxon>Sordariomycetes</taxon>
        <taxon>Xylariomycetidae</taxon>
        <taxon>Amphisphaeriales</taxon>
        <taxon>Apiosporaceae</taxon>
        <taxon>Neoarthrinium</taxon>
    </lineage>
</organism>
<evidence type="ECO:0000256" key="1">
    <source>
        <dbReference type="SAM" id="SignalP"/>
    </source>
</evidence>
<comment type="caution">
    <text evidence="3">The sequence shown here is derived from an EMBL/GenBank/DDBJ whole genome shotgun (WGS) entry which is preliminary data.</text>
</comment>
<dbReference type="AlphaFoldDB" id="A0A9P9WEW8"/>
<protein>
    <recommendedName>
        <fullName evidence="2">Peptide N-acetyl-beta-D-glucosaminyl asparaginase amidase A N-terminal domain-containing protein</fullName>
    </recommendedName>
</protein>
<dbReference type="Pfam" id="PF25156">
    <property type="entry name" value="PNGase_A_C"/>
    <property type="match status" value="1"/>
</dbReference>
<dbReference type="PANTHER" id="PTHR31104">
    <property type="entry name" value="PEPTIDE-N4-(N-ACETYL-BETA-GLUCOSAMINYL)ASPARAGINE AMIDASE A PROTEIN"/>
    <property type="match status" value="1"/>
</dbReference>
<gene>
    <name evidence="3" type="ORF">JX265_010020</name>
</gene>
<dbReference type="EMBL" id="JAFIMR010000032">
    <property type="protein sequence ID" value="KAI1860096.1"/>
    <property type="molecule type" value="Genomic_DNA"/>
</dbReference>
<evidence type="ECO:0000313" key="3">
    <source>
        <dbReference type="EMBL" id="KAI1860096.1"/>
    </source>
</evidence>
<proteinExistence type="predicted"/>
<dbReference type="InterPro" id="IPR021102">
    <property type="entry name" value="PNGase_A"/>
</dbReference>
<feature type="chain" id="PRO_5040162625" description="Peptide N-acetyl-beta-D-glucosaminyl asparaginase amidase A N-terminal domain-containing protein" evidence="1">
    <location>
        <begin position="18"/>
        <end position="593"/>
    </location>
</feature>
<evidence type="ECO:0000313" key="4">
    <source>
        <dbReference type="Proteomes" id="UP000829685"/>
    </source>
</evidence>